<proteinExistence type="predicted"/>
<protein>
    <submittedName>
        <fullName evidence="1">Uncharacterized protein</fullName>
    </submittedName>
</protein>
<accession>A0A1S0TZX3</accession>
<gene>
    <name evidence="1" type="ORF">LOAG_05442</name>
</gene>
<sequence>MEMRIGSSATWFLLTDSAEGDVYRADKIYEKMNGRSNNENEKTMGIIKNDDYSNANSGYKDNCSMQSIIDKNHCNHFIIVIAETSTDMGVQLRSQKSEEAVMLFVRVRN</sequence>
<dbReference type="CTD" id="9942851"/>
<name>A0A1S0TZX3_LOALO</name>
<dbReference type="KEGG" id="loa:LOAG_05442"/>
<dbReference type="AlphaFoldDB" id="A0A1S0TZX3"/>
<dbReference type="InParanoid" id="A0A1S0TZX3"/>
<dbReference type="RefSeq" id="XP_003141027.1">
    <property type="nucleotide sequence ID" value="XM_003140979.1"/>
</dbReference>
<dbReference type="GeneID" id="9942851"/>
<evidence type="ECO:0000313" key="1">
    <source>
        <dbReference type="EMBL" id="EFO23044.1"/>
    </source>
</evidence>
<reference evidence="1" key="1">
    <citation type="submission" date="2012-04" db="EMBL/GenBank/DDBJ databases">
        <title>The Genome Sequence of Loa loa.</title>
        <authorList>
            <consortium name="The Broad Institute Genome Sequencing Platform"/>
            <consortium name="Broad Institute Genome Sequencing Center for Infectious Disease"/>
            <person name="Nutman T.B."/>
            <person name="Fink D.L."/>
            <person name="Russ C."/>
            <person name="Young S."/>
            <person name="Zeng Q."/>
            <person name="Gargeya S."/>
            <person name="Alvarado L."/>
            <person name="Berlin A."/>
            <person name="Chapman S.B."/>
            <person name="Chen Z."/>
            <person name="Freedman E."/>
            <person name="Gellesch M."/>
            <person name="Goldberg J."/>
            <person name="Griggs A."/>
            <person name="Gujja S."/>
            <person name="Heilman E.R."/>
            <person name="Heiman D."/>
            <person name="Howarth C."/>
            <person name="Mehta T."/>
            <person name="Neiman D."/>
            <person name="Pearson M."/>
            <person name="Roberts A."/>
            <person name="Saif S."/>
            <person name="Shea T."/>
            <person name="Shenoy N."/>
            <person name="Sisk P."/>
            <person name="Stolte C."/>
            <person name="Sykes S."/>
            <person name="White J."/>
            <person name="Yandava C."/>
            <person name="Haas B."/>
            <person name="Henn M.R."/>
            <person name="Nusbaum C."/>
            <person name="Birren B."/>
        </authorList>
    </citation>
    <scope>NUCLEOTIDE SEQUENCE [LARGE SCALE GENOMIC DNA]</scope>
</reference>
<dbReference type="EMBL" id="JH712119">
    <property type="protein sequence ID" value="EFO23044.1"/>
    <property type="molecule type" value="Genomic_DNA"/>
</dbReference>
<organism evidence="1">
    <name type="scientific">Loa loa</name>
    <name type="common">Eye worm</name>
    <name type="synonym">Filaria loa</name>
    <dbReference type="NCBI Taxonomy" id="7209"/>
    <lineage>
        <taxon>Eukaryota</taxon>
        <taxon>Metazoa</taxon>
        <taxon>Ecdysozoa</taxon>
        <taxon>Nematoda</taxon>
        <taxon>Chromadorea</taxon>
        <taxon>Rhabditida</taxon>
        <taxon>Spirurina</taxon>
        <taxon>Spiruromorpha</taxon>
        <taxon>Filarioidea</taxon>
        <taxon>Onchocercidae</taxon>
        <taxon>Loa</taxon>
    </lineage>
</organism>